<dbReference type="Pfam" id="PF01232">
    <property type="entry name" value="Mannitol_dh"/>
    <property type="match status" value="1"/>
</dbReference>
<evidence type="ECO:0000313" key="6">
    <source>
        <dbReference type="Proteomes" id="UP001161325"/>
    </source>
</evidence>
<feature type="domain" description="Mannitol dehydrogenase N-terminal" evidence="3">
    <location>
        <begin position="38"/>
        <end position="273"/>
    </location>
</feature>
<dbReference type="InterPro" id="IPR023027">
    <property type="entry name" value="Mannitol_DH_CS"/>
</dbReference>
<dbReference type="GO" id="GO:0019592">
    <property type="term" value="P:mannitol catabolic process"/>
    <property type="evidence" value="ECO:0007669"/>
    <property type="project" value="TreeGrafter"/>
</dbReference>
<dbReference type="PROSITE" id="PS00974">
    <property type="entry name" value="MANNITOL_DHGENASE"/>
    <property type="match status" value="1"/>
</dbReference>
<gene>
    <name evidence="5" type="primary">uxaB</name>
    <name evidence="5" type="ORF">rosag_02580</name>
</gene>
<dbReference type="SUPFAM" id="SSF48179">
    <property type="entry name" value="6-phosphogluconate dehydrogenase C-terminal domain-like"/>
    <property type="match status" value="1"/>
</dbReference>
<keyword evidence="2" id="KW-0520">NAD</keyword>
<evidence type="ECO:0000259" key="3">
    <source>
        <dbReference type="Pfam" id="PF01232"/>
    </source>
</evidence>
<dbReference type="InterPro" id="IPR036291">
    <property type="entry name" value="NAD(P)-bd_dom_sf"/>
</dbReference>
<organism evidence="5 6">
    <name type="scientific">Roseisolibacter agri</name>
    <dbReference type="NCBI Taxonomy" id="2014610"/>
    <lineage>
        <taxon>Bacteria</taxon>
        <taxon>Pseudomonadati</taxon>
        <taxon>Gemmatimonadota</taxon>
        <taxon>Gemmatimonadia</taxon>
        <taxon>Gemmatimonadales</taxon>
        <taxon>Gemmatimonadaceae</taxon>
        <taxon>Roseisolibacter</taxon>
    </lineage>
</organism>
<dbReference type="Proteomes" id="UP001161325">
    <property type="component" value="Unassembled WGS sequence"/>
</dbReference>
<proteinExistence type="predicted"/>
<protein>
    <submittedName>
        <fullName evidence="5">Altronate oxidoreductase</fullName>
    </submittedName>
</protein>
<sequence>MSATSSHATLPTLTRALALSGLPAVDLPPAGTLTLPETAVQFGTGAFLRGFVDHFVDAANRRGEFNGRVVAVGSTGSGRDRAFTDQDGLYTLVARGLSQGAAREEIRVVGAVSRALSAATEWDEVLKVARAPQLRVVFSNTTEVGIALDEGDRFDLEPPRSFPGKLTRFLFERARAFDFAAERGVVVVPCELIEDNGHRLREIVLALADRWALGADFRAWIEQAVPFCNTLVDRIVPGAPADEDAAALRASLGYRDELLTACELYRLFVIEGDPSLPSGQAKALRDRLGFVDADPGVVITDDARPYRERKVRLLNGAHTITVSLALLAGCETVRDAMTHELVGPFVRRVMLDEIAPTLQDPAAEAFALAVLDRFANPYIRHALFDITLQATMKMRVRVVPTIERSVARTGRAPALLSLGLAAFLLFARGDLQERRRIAGLAVPADEQRDRLCTLWATHAPDAVAGAALSDATLWGTDLTQVPGLLDAVRDALARLLSDGVERTLEAHLAASLPTT</sequence>
<dbReference type="GO" id="GO:0005829">
    <property type="term" value="C:cytosol"/>
    <property type="evidence" value="ECO:0007669"/>
    <property type="project" value="TreeGrafter"/>
</dbReference>
<dbReference type="Pfam" id="PF08125">
    <property type="entry name" value="Mannitol_dh_C"/>
    <property type="match status" value="1"/>
</dbReference>
<keyword evidence="6" id="KW-1185">Reference proteome</keyword>
<dbReference type="InterPro" id="IPR008927">
    <property type="entry name" value="6-PGluconate_DH-like_C_sf"/>
</dbReference>
<evidence type="ECO:0000259" key="4">
    <source>
        <dbReference type="Pfam" id="PF08125"/>
    </source>
</evidence>
<dbReference type="SUPFAM" id="SSF51735">
    <property type="entry name" value="NAD(P)-binding Rossmann-fold domains"/>
    <property type="match status" value="1"/>
</dbReference>
<dbReference type="InterPro" id="IPR000669">
    <property type="entry name" value="Mannitol_DH"/>
</dbReference>
<name>A0AA37QCG3_9BACT</name>
<dbReference type="PANTHER" id="PTHR30524:SF0">
    <property type="entry name" value="ALTRONATE OXIDOREDUCTASE-RELATED"/>
    <property type="match status" value="1"/>
</dbReference>
<dbReference type="Gene3D" id="1.10.1040.10">
    <property type="entry name" value="N-(1-d-carboxylethyl)-l-norvaline Dehydrogenase, domain 2"/>
    <property type="match status" value="1"/>
</dbReference>
<evidence type="ECO:0000256" key="2">
    <source>
        <dbReference type="ARBA" id="ARBA00023027"/>
    </source>
</evidence>
<dbReference type="InterPro" id="IPR013118">
    <property type="entry name" value="Mannitol_DH_C"/>
</dbReference>
<accession>A0AA37QCG3</accession>
<dbReference type="NCBIfam" id="NF002969">
    <property type="entry name" value="PRK03643.1"/>
    <property type="match status" value="1"/>
</dbReference>
<dbReference type="RefSeq" id="WP_284348191.1">
    <property type="nucleotide sequence ID" value="NZ_BRXS01000001.1"/>
</dbReference>
<evidence type="ECO:0000313" key="5">
    <source>
        <dbReference type="EMBL" id="GLC23745.1"/>
    </source>
</evidence>
<comment type="caution">
    <text evidence="5">The sequence shown here is derived from an EMBL/GenBank/DDBJ whole genome shotgun (WGS) entry which is preliminary data.</text>
</comment>
<dbReference type="GO" id="GO:0008926">
    <property type="term" value="F:mannitol-1-phosphate 5-dehydrogenase activity"/>
    <property type="evidence" value="ECO:0007669"/>
    <property type="project" value="TreeGrafter"/>
</dbReference>
<feature type="domain" description="Mannitol dehydrogenase C-terminal" evidence="4">
    <location>
        <begin position="304"/>
        <end position="495"/>
    </location>
</feature>
<reference evidence="5" key="1">
    <citation type="submission" date="2022-08" db="EMBL/GenBank/DDBJ databases">
        <title>Draft genome sequencing of Roseisolibacter agri AW1220.</title>
        <authorList>
            <person name="Tobiishi Y."/>
            <person name="Tonouchi A."/>
        </authorList>
    </citation>
    <scope>NUCLEOTIDE SEQUENCE</scope>
    <source>
        <strain evidence="5">AW1220</strain>
    </source>
</reference>
<dbReference type="AlphaFoldDB" id="A0AA37QCG3"/>
<keyword evidence="1" id="KW-0560">Oxidoreductase</keyword>
<evidence type="ECO:0000256" key="1">
    <source>
        <dbReference type="ARBA" id="ARBA00023002"/>
    </source>
</evidence>
<dbReference type="InterPro" id="IPR013328">
    <property type="entry name" value="6PGD_dom2"/>
</dbReference>
<dbReference type="PANTHER" id="PTHR30524">
    <property type="entry name" value="MANNITOL-1-PHOSPHATE 5-DEHYDROGENASE"/>
    <property type="match status" value="1"/>
</dbReference>
<dbReference type="Gene3D" id="3.40.50.720">
    <property type="entry name" value="NAD(P)-binding Rossmann-like Domain"/>
    <property type="match status" value="1"/>
</dbReference>
<dbReference type="InterPro" id="IPR013131">
    <property type="entry name" value="Mannitol_DH_N"/>
</dbReference>
<dbReference type="PRINTS" id="PR00084">
    <property type="entry name" value="MTLDHDRGNASE"/>
</dbReference>
<dbReference type="EMBL" id="BRXS01000001">
    <property type="protein sequence ID" value="GLC23745.1"/>
    <property type="molecule type" value="Genomic_DNA"/>
</dbReference>